<dbReference type="EMBL" id="LITU01000051">
    <property type="protein sequence ID" value="KOY16715.1"/>
    <property type="molecule type" value="Genomic_DNA"/>
</dbReference>
<name>A0A0N0UI47_9BACL</name>
<organism evidence="1 2">
    <name type="scientific">Paenibacillus xylanivorans</name>
    <dbReference type="NCBI Taxonomy" id="1705561"/>
    <lineage>
        <taxon>Bacteria</taxon>
        <taxon>Bacillati</taxon>
        <taxon>Bacillota</taxon>
        <taxon>Bacilli</taxon>
        <taxon>Bacillales</taxon>
        <taxon>Paenibacillaceae</taxon>
        <taxon>Paenibacillus</taxon>
    </lineage>
</organism>
<dbReference type="Proteomes" id="UP000037688">
    <property type="component" value="Unassembled WGS sequence"/>
</dbReference>
<evidence type="ECO:0000313" key="1">
    <source>
        <dbReference type="EMBL" id="KOY16715.1"/>
    </source>
</evidence>
<dbReference type="PATRIC" id="fig|1705561.3.peg.1840"/>
<keyword evidence="2" id="KW-1185">Reference proteome</keyword>
<dbReference type="InterPro" id="IPR011010">
    <property type="entry name" value="DNA_brk_join_enz"/>
</dbReference>
<dbReference type="GO" id="GO:0003677">
    <property type="term" value="F:DNA binding"/>
    <property type="evidence" value="ECO:0007669"/>
    <property type="project" value="InterPro"/>
</dbReference>
<sequence>MLYTDIKFPTKMTVISDSVRTPEVLRISETIALDLDDIDSITAQISIITVTISDIALDDLLSYLAVRKEIYRVSDQQKALFLSLPTGPQGIASRLNVNLFLLKYVYINRNLQKGMTHNKFWNSTKARLEKAKEND</sequence>
<reference evidence="1 2" key="1">
    <citation type="submission" date="2015-08" db="EMBL/GenBank/DDBJ databases">
        <title>Draft genome sequence of cellulolytic and xylanolytic Paenibacillus sp. A59, isolated from a decaying forest soil from Patagonia, Argentina.</title>
        <authorList>
            <person name="Ghio S."/>
            <person name="Caceres A.M."/>
            <person name="Talia P."/>
            <person name="Grasso D."/>
            <person name="Campos E."/>
        </authorList>
    </citation>
    <scope>NUCLEOTIDE SEQUENCE [LARGE SCALE GENOMIC DNA]</scope>
    <source>
        <strain evidence="1 2">A59</strain>
    </source>
</reference>
<dbReference type="SUPFAM" id="SSF56349">
    <property type="entry name" value="DNA breaking-rejoining enzymes"/>
    <property type="match status" value="1"/>
</dbReference>
<comment type="caution">
    <text evidence="1">The sequence shown here is derived from an EMBL/GenBank/DDBJ whole genome shotgun (WGS) entry which is preliminary data.</text>
</comment>
<protein>
    <submittedName>
        <fullName evidence="1">Uncharacterized protein</fullName>
    </submittedName>
</protein>
<evidence type="ECO:0000313" key="2">
    <source>
        <dbReference type="Proteomes" id="UP000037688"/>
    </source>
</evidence>
<accession>A0A0N0UI47</accession>
<dbReference type="AlphaFoldDB" id="A0A0N0UI47"/>
<gene>
    <name evidence="1" type="ORF">AMS66_09950</name>
</gene>
<proteinExistence type="predicted"/>